<gene>
    <name evidence="3" type="ORF">TorRG33x02_015420</name>
</gene>
<organism evidence="3 4">
    <name type="scientific">Trema orientale</name>
    <name type="common">Charcoal tree</name>
    <name type="synonym">Celtis orientalis</name>
    <dbReference type="NCBI Taxonomy" id="63057"/>
    <lineage>
        <taxon>Eukaryota</taxon>
        <taxon>Viridiplantae</taxon>
        <taxon>Streptophyta</taxon>
        <taxon>Embryophyta</taxon>
        <taxon>Tracheophyta</taxon>
        <taxon>Spermatophyta</taxon>
        <taxon>Magnoliopsida</taxon>
        <taxon>eudicotyledons</taxon>
        <taxon>Gunneridae</taxon>
        <taxon>Pentapetalae</taxon>
        <taxon>rosids</taxon>
        <taxon>fabids</taxon>
        <taxon>Rosales</taxon>
        <taxon>Cannabaceae</taxon>
        <taxon>Trema</taxon>
    </lineage>
</organism>
<protein>
    <recommendedName>
        <fullName evidence="2">F-box domain-containing protein</fullName>
    </recommendedName>
</protein>
<name>A0A2P5FXN7_TREOI</name>
<dbReference type="Proteomes" id="UP000237000">
    <property type="component" value="Unassembled WGS sequence"/>
</dbReference>
<evidence type="ECO:0000313" key="4">
    <source>
        <dbReference type="Proteomes" id="UP000237000"/>
    </source>
</evidence>
<sequence length="90" mass="10073">MKRYRSTGSNSSNMNRFRSTGSFGGMEEVIERNVLKFVPGKSLCRLELLSKSCNTYISSQEFMASHMVAFKQVPGFFLQLPRANNPSNGA</sequence>
<evidence type="ECO:0000313" key="3">
    <source>
        <dbReference type="EMBL" id="POO02558.1"/>
    </source>
</evidence>
<proteinExistence type="predicted"/>
<comment type="caution">
    <text evidence="3">The sequence shown here is derived from an EMBL/GenBank/DDBJ whole genome shotgun (WGS) entry which is preliminary data.</text>
</comment>
<accession>A0A2P5FXN7</accession>
<dbReference type="Pfam" id="PF00646">
    <property type="entry name" value="F-box"/>
    <property type="match status" value="1"/>
</dbReference>
<evidence type="ECO:0000259" key="2">
    <source>
        <dbReference type="Pfam" id="PF00646"/>
    </source>
</evidence>
<dbReference type="AlphaFoldDB" id="A0A2P5FXN7"/>
<evidence type="ECO:0000256" key="1">
    <source>
        <dbReference type="SAM" id="MobiDB-lite"/>
    </source>
</evidence>
<dbReference type="InParanoid" id="A0A2P5FXN7"/>
<feature type="region of interest" description="Disordered" evidence="1">
    <location>
        <begin position="1"/>
        <end position="21"/>
    </location>
</feature>
<keyword evidence="4" id="KW-1185">Reference proteome</keyword>
<feature type="domain" description="F-box" evidence="2">
    <location>
        <begin position="32"/>
        <end position="62"/>
    </location>
</feature>
<reference evidence="4" key="1">
    <citation type="submission" date="2016-06" db="EMBL/GenBank/DDBJ databases">
        <title>Parallel loss of symbiosis genes in relatives of nitrogen-fixing non-legume Parasponia.</title>
        <authorList>
            <person name="Van Velzen R."/>
            <person name="Holmer R."/>
            <person name="Bu F."/>
            <person name="Rutten L."/>
            <person name="Van Zeijl A."/>
            <person name="Liu W."/>
            <person name="Santuari L."/>
            <person name="Cao Q."/>
            <person name="Sharma T."/>
            <person name="Shen D."/>
            <person name="Roswanjaya Y."/>
            <person name="Wardhani T."/>
            <person name="Kalhor M.S."/>
            <person name="Jansen J."/>
            <person name="Van den Hoogen J."/>
            <person name="Gungor B."/>
            <person name="Hartog M."/>
            <person name="Hontelez J."/>
            <person name="Verver J."/>
            <person name="Yang W.-C."/>
            <person name="Schijlen E."/>
            <person name="Repin R."/>
            <person name="Schilthuizen M."/>
            <person name="Schranz E."/>
            <person name="Heidstra R."/>
            <person name="Miyata K."/>
            <person name="Fedorova E."/>
            <person name="Kohlen W."/>
            <person name="Bisseling T."/>
            <person name="Smit S."/>
            <person name="Geurts R."/>
        </authorList>
    </citation>
    <scope>NUCLEOTIDE SEQUENCE [LARGE SCALE GENOMIC DNA]</scope>
    <source>
        <strain evidence="4">cv. RG33-2</strain>
    </source>
</reference>
<dbReference type="InterPro" id="IPR001810">
    <property type="entry name" value="F-box_dom"/>
</dbReference>
<dbReference type="EMBL" id="JXTC01000004">
    <property type="protein sequence ID" value="POO02558.1"/>
    <property type="molecule type" value="Genomic_DNA"/>
</dbReference>